<accession>A0ACD3AAX8</accession>
<sequence length="604" mass="68020">MKLFLNDEDMSFGPLLSVPYHNQCSLALLEAEKQQMMPRKEGKTNWSQVVEHPSLDLPLLLDQMRVYGQSPSSIETSVIQDFLQECKDDVQVLKSKLSDTISIISRLSRELSETSYRLSCRLDQLRLSEYLLSPQGGNLSSLLPQDILEQIFLACRQSGGMSNFKPSPNCAPLQLAAVCHRWRVIALSMPPLWANIWADSSTPSTFKLAELWIQRCSSHVLRIQVHPNENIHDFLVSLRNAASKPRQLDIAFHNNDEVHMVWSQMELLDFTELQELVLKYNHLPIELPESASQLKRLHLYTTPVSWGESPPPSQLTVLSVTSEVHWSMLEHILLHCPLLQGILICIAETGPRYSGGSHPVDSGVISQITNLPELTAFSLVNECKNDHIPIDFLHKFTFPALRAFEYYVKYPERTAITWLISLEFIPQIRRMTLHITEFPTPILPLVLNAAARLEEIYIACDASLYVLHPILEVFSSVTQSTTTAPHLARVQLALASSHLKTYAPSFSNLITSMSSPASGRLVPVNHLGIGSWKGIGEPIEFRSRLGDLGKIDLGIYDLSSRYSMYNVPLGFSMYVAPFSHSQERGVLQPDGSWKKEFDGWDIAG</sequence>
<name>A0ACD3AAX8_9AGAR</name>
<organism evidence="1 2">
    <name type="scientific">Pluteus cervinus</name>
    <dbReference type="NCBI Taxonomy" id="181527"/>
    <lineage>
        <taxon>Eukaryota</taxon>
        <taxon>Fungi</taxon>
        <taxon>Dikarya</taxon>
        <taxon>Basidiomycota</taxon>
        <taxon>Agaricomycotina</taxon>
        <taxon>Agaricomycetes</taxon>
        <taxon>Agaricomycetidae</taxon>
        <taxon>Agaricales</taxon>
        <taxon>Pluteineae</taxon>
        <taxon>Pluteaceae</taxon>
        <taxon>Pluteus</taxon>
    </lineage>
</organism>
<keyword evidence="2" id="KW-1185">Reference proteome</keyword>
<reference evidence="1 2" key="1">
    <citation type="journal article" date="2019" name="Nat. Ecol. Evol.">
        <title>Megaphylogeny resolves global patterns of mushroom evolution.</title>
        <authorList>
            <person name="Varga T."/>
            <person name="Krizsan K."/>
            <person name="Foldi C."/>
            <person name="Dima B."/>
            <person name="Sanchez-Garcia M."/>
            <person name="Sanchez-Ramirez S."/>
            <person name="Szollosi G.J."/>
            <person name="Szarkandi J.G."/>
            <person name="Papp V."/>
            <person name="Albert L."/>
            <person name="Andreopoulos W."/>
            <person name="Angelini C."/>
            <person name="Antonin V."/>
            <person name="Barry K.W."/>
            <person name="Bougher N.L."/>
            <person name="Buchanan P."/>
            <person name="Buyck B."/>
            <person name="Bense V."/>
            <person name="Catcheside P."/>
            <person name="Chovatia M."/>
            <person name="Cooper J."/>
            <person name="Damon W."/>
            <person name="Desjardin D."/>
            <person name="Finy P."/>
            <person name="Geml J."/>
            <person name="Haridas S."/>
            <person name="Hughes K."/>
            <person name="Justo A."/>
            <person name="Karasinski D."/>
            <person name="Kautmanova I."/>
            <person name="Kiss B."/>
            <person name="Kocsube S."/>
            <person name="Kotiranta H."/>
            <person name="LaButti K.M."/>
            <person name="Lechner B.E."/>
            <person name="Liimatainen K."/>
            <person name="Lipzen A."/>
            <person name="Lukacs Z."/>
            <person name="Mihaltcheva S."/>
            <person name="Morgado L.N."/>
            <person name="Niskanen T."/>
            <person name="Noordeloos M.E."/>
            <person name="Ohm R.A."/>
            <person name="Ortiz-Santana B."/>
            <person name="Ovrebo C."/>
            <person name="Racz N."/>
            <person name="Riley R."/>
            <person name="Savchenko A."/>
            <person name="Shiryaev A."/>
            <person name="Soop K."/>
            <person name="Spirin V."/>
            <person name="Szebenyi C."/>
            <person name="Tomsovsky M."/>
            <person name="Tulloss R.E."/>
            <person name="Uehling J."/>
            <person name="Grigoriev I.V."/>
            <person name="Vagvolgyi C."/>
            <person name="Papp T."/>
            <person name="Martin F.M."/>
            <person name="Miettinen O."/>
            <person name="Hibbett D.S."/>
            <person name="Nagy L.G."/>
        </authorList>
    </citation>
    <scope>NUCLEOTIDE SEQUENCE [LARGE SCALE GENOMIC DNA]</scope>
    <source>
        <strain evidence="1 2">NL-1719</strain>
    </source>
</reference>
<proteinExistence type="predicted"/>
<dbReference type="Proteomes" id="UP000308600">
    <property type="component" value="Unassembled WGS sequence"/>
</dbReference>
<evidence type="ECO:0000313" key="2">
    <source>
        <dbReference type="Proteomes" id="UP000308600"/>
    </source>
</evidence>
<dbReference type="EMBL" id="ML208615">
    <property type="protein sequence ID" value="TFK61987.1"/>
    <property type="molecule type" value="Genomic_DNA"/>
</dbReference>
<evidence type="ECO:0000313" key="1">
    <source>
        <dbReference type="EMBL" id="TFK61987.1"/>
    </source>
</evidence>
<gene>
    <name evidence="1" type="ORF">BDN72DRAFT_849168</name>
</gene>
<protein>
    <submittedName>
        <fullName evidence="1">Uncharacterized protein</fullName>
    </submittedName>
</protein>